<name>A0A3D8T7M6_9HELO</name>
<dbReference type="GO" id="GO:0003677">
    <property type="term" value="F:DNA binding"/>
    <property type="evidence" value="ECO:0007669"/>
    <property type="project" value="UniProtKB-UniRule"/>
</dbReference>
<dbReference type="InterPro" id="IPR050720">
    <property type="entry name" value="Engrailed_Homeobox_TFs"/>
</dbReference>
<dbReference type="SUPFAM" id="SSF46689">
    <property type="entry name" value="Homeodomain-like"/>
    <property type="match status" value="1"/>
</dbReference>
<dbReference type="CDD" id="cd00086">
    <property type="entry name" value="homeodomain"/>
    <property type="match status" value="1"/>
</dbReference>
<dbReference type="GO" id="GO:0016586">
    <property type="term" value="C:RSC-type complex"/>
    <property type="evidence" value="ECO:0007669"/>
    <property type="project" value="TreeGrafter"/>
</dbReference>
<feature type="compositionally biased region" description="Polar residues" evidence="8">
    <location>
        <begin position="318"/>
        <end position="330"/>
    </location>
</feature>
<sequence length="622" mass="68693">MDHHFHQIPQYEQHYSHHQALQHLPSHQLAFDRHYDNHSPMIAMPVQQKTETKPRLGKDEVELLEREFQKNPKPTTNTKKQFAEQMSVDLSRINNWFQNRRAKRKQEKKQEAYEAGQREALGYTDDDSSDFFNPCAVYDEGSVASVPQQSYSLISGPPPATAPYNPRYSDPTEASLESLQRTMAAAQAISQQEFHEGFIRPNDNLPHFGGPLVIHSGPSVDRARFPAANSVPRFENTLYSDTPSLLPYEAPHSVDGFSPSPVMNDTPTMFTGFPMASEPATMSPQMMTAFPSQLLSLASSQTPEDSSGSTLADDAHSTENSLSPPASGSFRSPPPPMDIAARRKKVQHRPAALGMDTIRSRPQLGPRTVSQAESFRRPLASPSSSPMRRIASAGGNNAVMSGRIYKAGIRSAQRSPIDAKFLTDVMERNYHTTPQVLSLTAGSSLNSSLAPPTPMSPLEMTVRSSTNGSSSSPESHMNYMFNGSGHDLLQSDGDVNLTSPPDTPAPNMWFMSSNEWKYNMNDEPLFTPAHDEFPTQFHMDMQTPAYLSASQPVTPAFGEFNQNLMFPNDSPQYTLGSSANAEYTFPDSLQQCGPGFVPGSSPSQKQKTFQFSNSTPADFTEK</sequence>
<dbReference type="PROSITE" id="PS00027">
    <property type="entry name" value="HOMEOBOX_1"/>
    <property type="match status" value="1"/>
</dbReference>
<dbReference type="EMBL" id="PDLN01000001">
    <property type="protein sequence ID" value="RDW94557.1"/>
    <property type="molecule type" value="Genomic_DNA"/>
</dbReference>
<proteinExistence type="inferred from homology"/>
<comment type="subcellular location">
    <subcellularLocation>
        <location evidence="1 6 7">Nucleus</location>
    </subcellularLocation>
</comment>
<evidence type="ECO:0000256" key="6">
    <source>
        <dbReference type="PROSITE-ProRule" id="PRU00108"/>
    </source>
</evidence>
<keyword evidence="4 6" id="KW-0371">Homeobox</keyword>
<evidence type="ECO:0000256" key="1">
    <source>
        <dbReference type="ARBA" id="ARBA00004123"/>
    </source>
</evidence>
<dbReference type="Gene3D" id="1.10.10.60">
    <property type="entry name" value="Homeodomain-like"/>
    <property type="match status" value="1"/>
</dbReference>
<dbReference type="AlphaFoldDB" id="A0A3D8T7M6"/>
<dbReference type="InterPro" id="IPR001356">
    <property type="entry name" value="HD"/>
</dbReference>
<evidence type="ECO:0000313" key="11">
    <source>
        <dbReference type="Proteomes" id="UP000256328"/>
    </source>
</evidence>
<dbReference type="SMART" id="SM00389">
    <property type="entry name" value="HOX"/>
    <property type="match status" value="1"/>
</dbReference>
<protein>
    <recommendedName>
        <fullName evidence="9">Homeobox domain-containing protein</fullName>
    </recommendedName>
</protein>
<dbReference type="Proteomes" id="UP000256328">
    <property type="component" value="Unassembled WGS sequence"/>
</dbReference>
<evidence type="ECO:0000313" key="10">
    <source>
        <dbReference type="EMBL" id="RDW94557.1"/>
    </source>
</evidence>
<dbReference type="OrthoDB" id="6159439at2759"/>
<gene>
    <name evidence="10" type="ORF">BP5796_00320</name>
</gene>
<evidence type="ECO:0000259" key="9">
    <source>
        <dbReference type="PROSITE" id="PS50071"/>
    </source>
</evidence>
<keyword evidence="11" id="KW-1185">Reference proteome</keyword>
<feature type="region of interest" description="Disordered" evidence="8">
    <location>
        <begin position="590"/>
        <end position="622"/>
    </location>
</feature>
<evidence type="ECO:0000256" key="7">
    <source>
        <dbReference type="RuleBase" id="RU000682"/>
    </source>
</evidence>
<dbReference type="InterPro" id="IPR009057">
    <property type="entry name" value="Homeodomain-like_sf"/>
</dbReference>
<feature type="compositionally biased region" description="Polar residues" evidence="8">
    <location>
        <begin position="600"/>
        <end position="622"/>
    </location>
</feature>
<dbReference type="GO" id="GO:0000981">
    <property type="term" value="F:DNA-binding transcription factor activity, RNA polymerase II-specific"/>
    <property type="evidence" value="ECO:0007669"/>
    <property type="project" value="InterPro"/>
</dbReference>
<evidence type="ECO:0000256" key="2">
    <source>
        <dbReference type="ARBA" id="ARBA00010896"/>
    </source>
</evidence>
<feature type="DNA-binding region" description="Homeobox" evidence="6">
    <location>
        <begin position="49"/>
        <end position="108"/>
    </location>
</feature>
<accession>A0A3D8T7M6</accession>
<dbReference type="PANTHER" id="PTHR24341:SF6">
    <property type="entry name" value="HOMEOBOX PROTEIN INVECTED"/>
    <property type="match status" value="1"/>
</dbReference>
<evidence type="ECO:0000256" key="8">
    <source>
        <dbReference type="SAM" id="MobiDB-lite"/>
    </source>
</evidence>
<organism evidence="10 11">
    <name type="scientific">Coleophoma crateriformis</name>
    <dbReference type="NCBI Taxonomy" id="565419"/>
    <lineage>
        <taxon>Eukaryota</taxon>
        <taxon>Fungi</taxon>
        <taxon>Dikarya</taxon>
        <taxon>Ascomycota</taxon>
        <taxon>Pezizomycotina</taxon>
        <taxon>Leotiomycetes</taxon>
        <taxon>Helotiales</taxon>
        <taxon>Dermateaceae</taxon>
        <taxon>Coleophoma</taxon>
    </lineage>
</organism>
<dbReference type="Pfam" id="PF00046">
    <property type="entry name" value="Homeodomain"/>
    <property type="match status" value="1"/>
</dbReference>
<comment type="caution">
    <text evidence="10">The sequence shown here is derived from an EMBL/GenBank/DDBJ whole genome shotgun (WGS) entry which is preliminary data.</text>
</comment>
<dbReference type="PROSITE" id="PS50071">
    <property type="entry name" value="HOMEOBOX_2"/>
    <property type="match status" value="1"/>
</dbReference>
<evidence type="ECO:0000256" key="4">
    <source>
        <dbReference type="ARBA" id="ARBA00023155"/>
    </source>
</evidence>
<feature type="region of interest" description="Disordered" evidence="8">
    <location>
        <begin position="297"/>
        <end position="393"/>
    </location>
</feature>
<dbReference type="PANTHER" id="PTHR24341">
    <property type="entry name" value="HOMEOBOX PROTEIN ENGRAILED"/>
    <property type="match status" value="1"/>
</dbReference>
<comment type="similarity">
    <text evidence="2">Belongs to the engrailed homeobox family.</text>
</comment>
<feature type="compositionally biased region" description="Polar residues" evidence="8">
    <location>
        <begin position="297"/>
        <end position="310"/>
    </location>
</feature>
<keyword evidence="5 6" id="KW-0539">Nucleus</keyword>
<evidence type="ECO:0000256" key="3">
    <source>
        <dbReference type="ARBA" id="ARBA00023125"/>
    </source>
</evidence>
<dbReference type="InterPro" id="IPR017970">
    <property type="entry name" value="Homeobox_CS"/>
</dbReference>
<feature type="domain" description="Homeobox" evidence="9">
    <location>
        <begin position="47"/>
        <end position="107"/>
    </location>
</feature>
<feature type="region of interest" description="Disordered" evidence="8">
    <location>
        <begin position="1"/>
        <end position="20"/>
    </location>
</feature>
<evidence type="ECO:0000256" key="5">
    <source>
        <dbReference type="ARBA" id="ARBA00023242"/>
    </source>
</evidence>
<keyword evidence="3 6" id="KW-0238">DNA-binding</keyword>
<reference evidence="10 11" key="1">
    <citation type="journal article" date="2018" name="IMA Fungus">
        <title>IMA Genome-F 9: Draft genome sequence of Annulohypoxylon stygium, Aspergillus mulundensis, Berkeleyomyces basicola (syn. Thielaviopsis basicola), Ceratocystis smalleyi, two Cercospora beticola strains, Coleophoma cylindrospora, Fusarium fracticaudum, Phialophora cf. hyalina, and Morchella septimelata.</title>
        <authorList>
            <person name="Wingfield B.D."/>
            <person name="Bills G.F."/>
            <person name="Dong Y."/>
            <person name="Huang W."/>
            <person name="Nel W.J."/>
            <person name="Swalarsk-Parry B.S."/>
            <person name="Vaghefi N."/>
            <person name="Wilken P.M."/>
            <person name="An Z."/>
            <person name="de Beer Z.W."/>
            <person name="De Vos L."/>
            <person name="Chen L."/>
            <person name="Duong T.A."/>
            <person name="Gao Y."/>
            <person name="Hammerbacher A."/>
            <person name="Kikkert J.R."/>
            <person name="Li Y."/>
            <person name="Li H."/>
            <person name="Li K."/>
            <person name="Li Q."/>
            <person name="Liu X."/>
            <person name="Ma X."/>
            <person name="Naidoo K."/>
            <person name="Pethybridge S.J."/>
            <person name="Sun J."/>
            <person name="Steenkamp E.T."/>
            <person name="van der Nest M.A."/>
            <person name="van Wyk S."/>
            <person name="Wingfield M.J."/>
            <person name="Xiong C."/>
            <person name="Yue Q."/>
            <person name="Zhang X."/>
        </authorList>
    </citation>
    <scope>NUCLEOTIDE SEQUENCE [LARGE SCALE GENOMIC DNA]</scope>
    <source>
        <strain evidence="10 11">BP5796</strain>
    </source>
</reference>